<reference evidence="1 2" key="1">
    <citation type="journal article" date="2016" name="Nat. Commun.">
        <title>Ectomycorrhizal ecology is imprinted in the genome of the dominant symbiotic fungus Cenococcum geophilum.</title>
        <authorList>
            <consortium name="DOE Joint Genome Institute"/>
            <person name="Peter M."/>
            <person name="Kohler A."/>
            <person name="Ohm R.A."/>
            <person name="Kuo A."/>
            <person name="Krutzmann J."/>
            <person name="Morin E."/>
            <person name="Arend M."/>
            <person name="Barry K.W."/>
            <person name="Binder M."/>
            <person name="Choi C."/>
            <person name="Clum A."/>
            <person name="Copeland A."/>
            <person name="Grisel N."/>
            <person name="Haridas S."/>
            <person name="Kipfer T."/>
            <person name="LaButti K."/>
            <person name="Lindquist E."/>
            <person name="Lipzen A."/>
            <person name="Maire R."/>
            <person name="Meier B."/>
            <person name="Mihaltcheva S."/>
            <person name="Molinier V."/>
            <person name="Murat C."/>
            <person name="Poggeler S."/>
            <person name="Quandt C.A."/>
            <person name="Sperisen C."/>
            <person name="Tritt A."/>
            <person name="Tisserant E."/>
            <person name="Crous P.W."/>
            <person name="Henrissat B."/>
            <person name="Nehls U."/>
            <person name="Egli S."/>
            <person name="Spatafora J.W."/>
            <person name="Grigoriev I.V."/>
            <person name="Martin F.M."/>
        </authorList>
    </citation>
    <scope>NUCLEOTIDE SEQUENCE [LARGE SCALE GENOMIC DNA]</scope>
    <source>
        <strain evidence="1 2">CBS 459.81</strain>
    </source>
</reference>
<keyword evidence="2" id="KW-1185">Reference proteome</keyword>
<gene>
    <name evidence="1" type="ORF">K432DRAFT_226131</name>
</gene>
<evidence type="ECO:0000313" key="2">
    <source>
        <dbReference type="Proteomes" id="UP000250266"/>
    </source>
</evidence>
<organism evidence="1 2">
    <name type="scientific">Lepidopterella palustris CBS 459.81</name>
    <dbReference type="NCBI Taxonomy" id="1314670"/>
    <lineage>
        <taxon>Eukaryota</taxon>
        <taxon>Fungi</taxon>
        <taxon>Dikarya</taxon>
        <taxon>Ascomycota</taxon>
        <taxon>Pezizomycotina</taxon>
        <taxon>Dothideomycetes</taxon>
        <taxon>Pleosporomycetidae</taxon>
        <taxon>Mytilinidiales</taxon>
        <taxon>Argynnaceae</taxon>
        <taxon>Lepidopterella</taxon>
    </lineage>
</organism>
<evidence type="ECO:0000313" key="1">
    <source>
        <dbReference type="EMBL" id="OCK82308.1"/>
    </source>
</evidence>
<accession>A0A8E2JH52</accession>
<dbReference type="Proteomes" id="UP000250266">
    <property type="component" value="Unassembled WGS sequence"/>
</dbReference>
<protein>
    <submittedName>
        <fullName evidence="1">Uncharacterized protein</fullName>
    </submittedName>
</protein>
<name>A0A8E2JH52_9PEZI</name>
<dbReference type="AlphaFoldDB" id="A0A8E2JH52"/>
<dbReference type="EMBL" id="KV744892">
    <property type="protein sequence ID" value="OCK82308.1"/>
    <property type="molecule type" value="Genomic_DNA"/>
</dbReference>
<proteinExistence type="predicted"/>
<sequence>MVDVSLFYSHFCSRKLVYNENYRGVGYAIDYFVDAVDRPFRCSPLLNRHYRSLFEVRSARGKVLSRKSMTLSLEDHSNLRNMHSRSFAGPRRERALAITPILTKRNALCPEQNPGYLERSAAQPVCQHTGNVSPCVARSSPQQRG</sequence>
<dbReference type="OrthoDB" id="10470936at2759"/>